<dbReference type="EMBL" id="FXTP01000010">
    <property type="protein sequence ID" value="SMO78667.1"/>
    <property type="molecule type" value="Genomic_DNA"/>
</dbReference>
<evidence type="ECO:0000313" key="3">
    <source>
        <dbReference type="Proteomes" id="UP000317557"/>
    </source>
</evidence>
<gene>
    <name evidence="2" type="ORF">SAMN06265219_110137</name>
</gene>
<dbReference type="RefSeq" id="WP_142454951.1">
    <property type="nucleotide sequence ID" value="NZ_FXTP01000010.1"/>
</dbReference>
<reference evidence="2 3" key="1">
    <citation type="submission" date="2017-05" db="EMBL/GenBank/DDBJ databases">
        <authorList>
            <person name="Varghese N."/>
            <person name="Submissions S."/>
        </authorList>
    </citation>
    <scope>NUCLEOTIDE SEQUENCE [LARGE SCALE GENOMIC DNA]</scope>
    <source>
        <strain evidence="2 3">DSM 21985</strain>
    </source>
</reference>
<keyword evidence="1" id="KW-0812">Transmembrane</keyword>
<feature type="transmembrane region" description="Helical" evidence="1">
    <location>
        <begin position="112"/>
        <end position="129"/>
    </location>
</feature>
<dbReference type="Proteomes" id="UP000317557">
    <property type="component" value="Unassembled WGS sequence"/>
</dbReference>
<protein>
    <submittedName>
        <fullName evidence="2">Uncharacterized protein</fullName>
    </submittedName>
</protein>
<evidence type="ECO:0000313" key="2">
    <source>
        <dbReference type="EMBL" id="SMO78667.1"/>
    </source>
</evidence>
<feature type="transmembrane region" description="Helical" evidence="1">
    <location>
        <begin position="77"/>
        <end position="100"/>
    </location>
</feature>
<proteinExistence type="predicted"/>
<name>A0A521E408_9BACT</name>
<keyword evidence="3" id="KW-1185">Reference proteome</keyword>
<feature type="transmembrane region" description="Helical" evidence="1">
    <location>
        <begin position="48"/>
        <end position="70"/>
    </location>
</feature>
<organism evidence="2 3">
    <name type="scientific">Gracilimonas mengyeensis</name>
    <dbReference type="NCBI Taxonomy" id="1302730"/>
    <lineage>
        <taxon>Bacteria</taxon>
        <taxon>Pseudomonadati</taxon>
        <taxon>Balneolota</taxon>
        <taxon>Balneolia</taxon>
        <taxon>Balneolales</taxon>
        <taxon>Balneolaceae</taxon>
        <taxon>Gracilimonas</taxon>
    </lineage>
</organism>
<accession>A0A521E408</accession>
<keyword evidence="1" id="KW-0472">Membrane</keyword>
<dbReference type="AlphaFoldDB" id="A0A521E408"/>
<evidence type="ECO:0000256" key="1">
    <source>
        <dbReference type="SAM" id="Phobius"/>
    </source>
</evidence>
<sequence length="143" mass="16506">MKVYYSKWFVWIISGFLLFSAIRKLVYIFSEVYIDIPLISYLTDHPYVAIWVLFVISVVELTAVFILLFGNNHIQDFILMILVNFVIIGIIFSVVELIYFGESCFCGISKTPVISISVKVGLLLLLLAYRRTGRKTLVLKEIR</sequence>
<keyword evidence="1" id="KW-1133">Transmembrane helix</keyword>